<dbReference type="SUPFAM" id="SSF51735">
    <property type="entry name" value="NAD(P)-binding Rossmann-fold domains"/>
    <property type="match status" value="1"/>
</dbReference>
<dbReference type="PANTHER" id="PTHR43000">
    <property type="entry name" value="DTDP-D-GLUCOSE 4,6-DEHYDRATASE-RELATED"/>
    <property type="match status" value="1"/>
</dbReference>
<keyword evidence="3" id="KW-1185">Reference proteome</keyword>
<dbReference type="Proteomes" id="UP000639859">
    <property type="component" value="Unassembled WGS sequence"/>
</dbReference>
<organism evidence="2 3">
    <name type="scientific">Caulobacter hibisci</name>
    <dbReference type="NCBI Taxonomy" id="2035993"/>
    <lineage>
        <taxon>Bacteria</taxon>
        <taxon>Pseudomonadati</taxon>
        <taxon>Pseudomonadota</taxon>
        <taxon>Alphaproteobacteria</taxon>
        <taxon>Caulobacterales</taxon>
        <taxon>Caulobacteraceae</taxon>
        <taxon>Caulobacter</taxon>
    </lineage>
</organism>
<sequence length="320" mass="35632">MQSIVVTGGAGFIGSHVAERIAREYPTARIDIIDKMTYAADFNNIAPILEPGLRTLHVADLCDFDICTKLTRGVDCVIHLAAESHVDNSFGNSLPFTRSNALGTHSLLEASRVNKVKRFIHISTDEVYGETREGRHTETDALNPTNPYSASKAAADMIANGYIHSFNMPIIIMRANNIFGIRQFPEKIIPKFSMLGILGKEFTIHGTGQNRRRYLAAQDFAEAIVTVLEKGELGEIYNVGSEEEYTNLQVLDMIAKALGIDAASATRFVEDRPFNDFRYAVNADKLSALGWRQTRSLGDTIGEIVAWYRENRLRYAHLFA</sequence>
<feature type="domain" description="NAD(P)-binding" evidence="1">
    <location>
        <begin position="6"/>
        <end position="301"/>
    </location>
</feature>
<dbReference type="Pfam" id="PF16363">
    <property type="entry name" value="GDP_Man_Dehyd"/>
    <property type="match status" value="1"/>
</dbReference>
<dbReference type="Gene3D" id="3.40.50.720">
    <property type="entry name" value="NAD(P)-binding Rossmann-like Domain"/>
    <property type="match status" value="1"/>
</dbReference>
<dbReference type="EMBL" id="JADWOX010000003">
    <property type="protein sequence ID" value="MBI1683290.1"/>
    <property type="molecule type" value="Genomic_DNA"/>
</dbReference>
<accession>A0ABS0SUG2</accession>
<evidence type="ECO:0000259" key="1">
    <source>
        <dbReference type="Pfam" id="PF16363"/>
    </source>
</evidence>
<dbReference type="InterPro" id="IPR016040">
    <property type="entry name" value="NAD(P)-bd_dom"/>
</dbReference>
<dbReference type="Gene3D" id="3.90.25.10">
    <property type="entry name" value="UDP-galactose 4-epimerase, domain 1"/>
    <property type="match status" value="1"/>
</dbReference>
<evidence type="ECO:0000313" key="2">
    <source>
        <dbReference type="EMBL" id="MBI1683290.1"/>
    </source>
</evidence>
<gene>
    <name evidence="2" type="ORF">I4Q42_06395</name>
</gene>
<reference evidence="2 3" key="1">
    <citation type="submission" date="2020-11" db="EMBL/GenBank/DDBJ databases">
        <title>genome sequence of strain KACC 18849.</title>
        <authorList>
            <person name="Gao J."/>
            <person name="Zhang X."/>
        </authorList>
    </citation>
    <scope>NUCLEOTIDE SEQUENCE [LARGE SCALE GENOMIC DNA]</scope>
    <source>
        <strain evidence="2 3">KACC 18849</strain>
    </source>
</reference>
<dbReference type="RefSeq" id="WP_198575232.1">
    <property type="nucleotide sequence ID" value="NZ_JADWOX010000003.1"/>
</dbReference>
<name>A0ABS0SUG2_9CAUL</name>
<proteinExistence type="predicted"/>
<protein>
    <submittedName>
        <fullName evidence="2">GDP-mannose 4,6-dehydratase</fullName>
    </submittedName>
</protein>
<evidence type="ECO:0000313" key="3">
    <source>
        <dbReference type="Proteomes" id="UP000639859"/>
    </source>
</evidence>
<dbReference type="InterPro" id="IPR036291">
    <property type="entry name" value="NAD(P)-bd_dom_sf"/>
</dbReference>
<comment type="caution">
    <text evidence="2">The sequence shown here is derived from an EMBL/GenBank/DDBJ whole genome shotgun (WGS) entry which is preliminary data.</text>
</comment>